<dbReference type="EMBL" id="JBHMAX010000012">
    <property type="protein sequence ID" value="MFB9731545.1"/>
    <property type="molecule type" value="Genomic_DNA"/>
</dbReference>
<name>A0ABV5V199_9MICO</name>
<keyword evidence="7" id="KW-1185">Reference proteome</keyword>
<evidence type="ECO:0000256" key="3">
    <source>
        <dbReference type="ARBA" id="ARBA00023002"/>
    </source>
</evidence>
<gene>
    <name evidence="6" type="primary">crtI</name>
    <name evidence="6" type="ORF">ACFFN0_05775</name>
</gene>
<keyword evidence="2 4" id="KW-0125">Carotenoid biosynthesis</keyword>
<evidence type="ECO:0000256" key="2">
    <source>
        <dbReference type="ARBA" id="ARBA00022746"/>
    </source>
</evidence>
<dbReference type="GO" id="GO:0016491">
    <property type="term" value="F:oxidoreductase activity"/>
    <property type="evidence" value="ECO:0007669"/>
    <property type="project" value="UniProtKB-KW"/>
</dbReference>
<keyword evidence="3 4" id="KW-0560">Oxidoreductase</keyword>
<protein>
    <submittedName>
        <fullName evidence="6">Phytoene desaturase family protein</fullName>
        <ecNumber evidence="6">1.-.-.-</ecNumber>
    </submittedName>
</protein>
<feature type="domain" description="Amine oxidase" evidence="5">
    <location>
        <begin position="11"/>
        <end position="525"/>
    </location>
</feature>
<comment type="pathway">
    <text evidence="1 4">Carotenoid biosynthesis.</text>
</comment>
<accession>A0ABV5V199</accession>
<dbReference type="PANTHER" id="PTHR43734:SF1">
    <property type="entry name" value="PHYTOENE DESATURASE"/>
    <property type="match status" value="1"/>
</dbReference>
<dbReference type="InterPro" id="IPR036188">
    <property type="entry name" value="FAD/NAD-bd_sf"/>
</dbReference>
<dbReference type="RefSeq" id="WP_181409423.1">
    <property type="nucleotide sequence ID" value="NZ_JBHMAX010000012.1"/>
</dbReference>
<sequence length="541" mass="58369">MSRVVVVGGGISGLAGAALLAADGHEVELLEQREDVGGRAGSWSTDGYRFDTGPSWYLMPEVFDHFFAMMGTSTAEQLDLQRLDPAYRVFFEGYDEPLDVVASTEDNVATFERIEPGAGAALRGYLASARDAYDIALRRFLYTSFTRPLALASPDVLRRVPTLGPLLTRSLESFVAARFQDRRLRQVLGYPAVFLGSSPDRTPSLYHLMSALDLTGGVMYPQGGFAHLVEVVHRLALEQGVRVRTGARAVSVETVERPGHRAPTLPGRLRDRLPSRLRGRTARVTGVRWVDGEGVEHSSPAEVVVAAADLHHVETRLLPEHLRTYPQRYWDRSTSGPGAVLVLLGVRGQLPQLPHHSLFFTADWRDNFDRIREGRVPDPASAYVCRPSATDPDVAPPGCENLFVLVPVPADPGLGHGGLDGGGSPAVERVADAAIAQVAAWAGIPDLADRVEVRRTIGPGDFVTDLSAWRGSMLGPGHTLRQSAMFRAGNVSRHVEGLLYAGSSTIPGIGLPMCLISAELVAKRLRGDHSTAPLTEPSPGG</sequence>
<dbReference type="InterPro" id="IPR014105">
    <property type="entry name" value="Carotenoid/retinoid_OxRdtase"/>
</dbReference>
<evidence type="ECO:0000313" key="7">
    <source>
        <dbReference type="Proteomes" id="UP001589613"/>
    </source>
</evidence>
<proteinExistence type="inferred from homology"/>
<evidence type="ECO:0000256" key="4">
    <source>
        <dbReference type="RuleBase" id="RU362075"/>
    </source>
</evidence>
<dbReference type="Gene3D" id="3.50.50.60">
    <property type="entry name" value="FAD/NAD(P)-binding domain"/>
    <property type="match status" value="2"/>
</dbReference>
<dbReference type="PANTHER" id="PTHR43734">
    <property type="entry name" value="PHYTOENE DESATURASE"/>
    <property type="match status" value="1"/>
</dbReference>
<dbReference type="EC" id="1.-.-.-" evidence="6"/>
<comment type="similarity">
    <text evidence="4">Belongs to the carotenoid/retinoid oxidoreductase family.</text>
</comment>
<evidence type="ECO:0000313" key="6">
    <source>
        <dbReference type="EMBL" id="MFB9731545.1"/>
    </source>
</evidence>
<evidence type="ECO:0000259" key="5">
    <source>
        <dbReference type="Pfam" id="PF01593"/>
    </source>
</evidence>
<dbReference type="Proteomes" id="UP001589613">
    <property type="component" value="Unassembled WGS sequence"/>
</dbReference>
<comment type="caution">
    <text evidence="6">The sequence shown here is derived from an EMBL/GenBank/DDBJ whole genome shotgun (WGS) entry which is preliminary data.</text>
</comment>
<reference evidence="6 7" key="1">
    <citation type="submission" date="2024-09" db="EMBL/GenBank/DDBJ databases">
        <authorList>
            <person name="Sun Q."/>
            <person name="Mori K."/>
        </authorList>
    </citation>
    <scope>NUCLEOTIDE SEQUENCE [LARGE SCALE GENOMIC DNA]</scope>
    <source>
        <strain evidence="6 7">JCM 12763</strain>
    </source>
</reference>
<evidence type="ECO:0000256" key="1">
    <source>
        <dbReference type="ARBA" id="ARBA00004829"/>
    </source>
</evidence>
<dbReference type="InterPro" id="IPR002937">
    <property type="entry name" value="Amino_oxidase"/>
</dbReference>
<dbReference type="SUPFAM" id="SSF51905">
    <property type="entry name" value="FAD/NAD(P)-binding domain"/>
    <property type="match status" value="1"/>
</dbReference>
<organism evidence="6 7">
    <name type="scientific">Ornithinimicrobium kibberense</name>
    <dbReference type="NCBI Taxonomy" id="282060"/>
    <lineage>
        <taxon>Bacteria</taxon>
        <taxon>Bacillati</taxon>
        <taxon>Actinomycetota</taxon>
        <taxon>Actinomycetes</taxon>
        <taxon>Micrococcales</taxon>
        <taxon>Ornithinimicrobiaceae</taxon>
        <taxon>Ornithinimicrobium</taxon>
    </lineage>
</organism>
<dbReference type="Pfam" id="PF01593">
    <property type="entry name" value="Amino_oxidase"/>
    <property type="match status" value="1"/>
</dbReference>
<dbReference type="NCBIfam" id="TIGR02734">
    <property type="entry name" value="crtI_fam"/>
    <property type="match status" value="1"/>
</dbReference>